<dbReference type="AlphaFoldDB" id="A0A7Y9RXM9"/>
<keyword evidence="12" id="KW-0812">Transmembrane</keyword>
<dbReference type="GO" id="GO:0009236">
    <property type="term" value="P:cobalamin biosynthetic process"/>
    <property type="evidence" value="ECO:0007669"/>
    <property type="project" value="UniProtKB-UniPathway"/>
</dbReference>
<evidence type="ECO:0000256" key="19">
    <source>
        <dbReference type="ARBA" id="ARBA00030571"/>
    </source>
</evidence>
<dbReference type="GO" id="GO:0008820">
    <property type="term" value="F:cobinamide phosphate guanylyltransferase activity"/>
    <property type="evidence" value="ECO:0007669"/>
    <property type="project" value="UniProtKB-EC"/>
</dbReference>
<evidence type="ECO:0000256" key="7">
    <source>
        <dbReference type="ARBA" id="ARBA00007490"/>
    </source>
</evidence>
<evidence type="ECO:0000256" key="5">
    <source>
        <dbReference type="ARBA" id="ARBA00004692"/>
    </source>
</evidence>
<evidence type="ECO:0000256" key="15">
    <source>
        <dbReference type="ARBA" id="ARBA00022840"/>
    </source>
</evidence>
<dbReference type="GO" id="GO:0043752">
    <property type="term" value="F:adenosylcobinamide kinase activity"/>
    <property type="evidence" value="ECO:0007669"/>
    <property type="project" value="UniProtKB-EC"/>
</dbReference>
<dbReference type="Gene3D" id="3.40.50.300">
    <property type="entry name" value="P-loop containing nucleotide triphosphate hydrolases"/>
    <property type="match status" value="1"/>
</dbReference>
<comment type="function">
    <text evidence="4">Catalyzes ATP-dependent phosphorylation of adenosylcobinamide and addition of GMP to adenosylcobinamide phosphate.</text>
</comment>
<dbReference type="EMBL" id="JACCAA010000001">
    <property type="protein sequence ID" value="NYG57301.1"/>
    <property type="molecule type" value="Genomic_DNA"/>
</dbReference>
<reference evidence="21 22" key="1">
    <citation type="submission" date="2020-07" db="EMBL/GenBank/DDBJ databases">
        <title>Sequencing the genomes of 1000 actinobacteria strains.</title>
        <authorList>
            <person name="Klenk H.-P."/>
        </authorList>
    </citation>
    <scope>NUCLEOTIDE SEQUENCE [LARGE SCALE GENOMIC DNA]</scope>
    <source>
        <strain evidence="21 22">DSM 23819</strain>
    </source>
</reference>
<dbReference type="InterPro" id="IPR027417">
    <property type="entry name" value="P-loop_NTPase"/>
</dbReference>
<dbReference type="InterPro" id="IPR001279">
    <property type="entry name" value="Metallo-B-lactamas"/>
</dbReference>
<evidence type="ECO:0000256" key="17">
    <source>
        <dbReference type="ARBA" id="ARBA00023134"/>
    </source>
</evidence>
<dbReference type="UniPathway" id="UPA00148">
    <property type="reaction ID" value="UER00236"/>
</dbReference>
<dbReference type="InterPro" id="IPR003203">
    <property type="entry name" value="CobU/CobP"/>
</dbReference>
<dbReference type="GO" id="GO:0016020">
    <property type="term" value="C:membrane"/>
    <property type="evidence" value="ECO:0007669"/>
    <property type="project" value="InterPro"/>
</dbReference>
<organism evidence="21 22">
    <name type="scientific">Nocardioides daedukensis</name>
    <dbReference type="NCBI Taxonomy" id="634462"/>
    <lineage>
        <taxon>Bacteria</taxon>
        <taxon>Bacillati</taxon>
        <taxon>Actinomycetota</taxon>
        <taxon>Actinomycetes</taxon>
        <taxon>Propionibacteriales</taxon>
        <taxon>Nocardioidaceae</taxon>
        <taxon>Nocardioides</taxon>
    </lineage>
</organism>
<dbReference type="InterPro" id="IPR003660">
    <property type="entry name" value="HAMP_dom"/>
</dbReference>
<dbReference type="Pfam" id="PF02283">
    <property type="entry name" value="CobU"/>
    <property type="match status" value="1"/>
</dbReference>
<comment type="catalytic activity">
    <reaction evidence="1">
        <text>adenosylcob(III)inamide + ATP = adenosylcob(III)inamide phosphate + ADP + H(+)</text>
        <dbReference type="Rhea" id="RHEA:15769"/>
        <dbReference type="ChEBI" id="CHEBI:2480"/>
        <dbReference type="ChEBI" id="CHEBI:15378"/>
        <dbReference type="ChEBI" id="CHEBI:30616"/>
        <dbReference type="ChEBI" id="CHEBI:58502"/>
        <dbReference type="ChEBI" id="CHEBI:456216"/>
        <dbReference type="EC" id="2.7.1.156"/>
    </reaction>
</comment>
<evidence type="ECO:0000256" key="13">
    <source>
        <dbReference type="ARBA" id="ARBA00022741"/>
    </source>
</evidence>
<evidence type="ECO:0000256" key="18">
    <source>
        <dbReference type="ARBA" id="ARBA00029570"/>
    </source>
</evidence>
<keyword evidence="21" id="KW-0548">Nucleotidyltransferase</keyword>
<keyword evidence="16" id="KW-1133">Transmembrane helix</keyword>
<dbReference type="SUPFAM" id="SSF56281">
    <property type="entry name" value="Metallo-hydrolase/oxidoreductase"/>
    <property type="match status" value="1"/>
</dbReference>
<evidence type="ECO:0000256" key="1">
    <source>
        <dbReference type="ARBA" id="ARBA00000312"/>
    </source>
</evidence>
<dbReference type="PROSITE" id="PS50885">
    <property type="entry name" value="HAMP"/>
    <property type="match status" value="1"/>
</dbReference>
<dbReference type="InterPro" id="IPR036866">
    <property type="entry name" value="RibonucZ/Hydroxyglut_hydro"/>
</dbReference>
<evidence type="ECO:0000313" key="22">
    <source>
        <dbReference type="Proteomes" id="UP000540656"/>
    </source>
</evidence>
<keyword evidence="13" id="KW-0547">Nucleotide-binding</keyword>
<evidence type="ECO:0000256" key="14">
    <source>
        <dbReference type="ARBA" id="ARBA00022777"/>
    </source>
</evidence>
<keyword evidence="11 21" id="KW-0808">Transferase</keyword>
<dbReference type="Gene3D" id="3.60.15.10">
    <property type="entry name" value="Ribonuclease Z/Hydroxyacylglutathione hydrolase-like"/>
    <property type="match status" value="1"/>
</dbReference>
<evidence type="ECO:0000313" key="21">
    <source>
        <dbReference type="EMBL" id="NYG57301.1"/>
    </source>
</evidence>
<comment type="catalytic activity">
    <reaction evidence="2">
        <text>adenosylcob(III)inamide phosphate + GTP + H(+) = adenosylcob(III)inamide-GDP + diphosphate</text>
        <dbReference type="Rhea" id="RHEA:22712"/>
        <dbReference type="ChEBI" id="CHEBI:15378"/>
        <dbReference type="ChEBI" id="CHEBI:33019"/>
        <dbReference type="ChEBI" id="CHEBI:37565"/>
        <dbReference type="ChEBI" id="CHEBI:58502"/>
        <dbReference type="ChEBI" id="CHEBI:60487"/>
        <dbReference type="EC" id="2.7.7.62"/>
    </reaction>
</comment>
<accession>A0A7Y9RXM9</accession>
<keyword evidence="17" id="KW-0342">GTP-binding</keyword>
<dbReference type="EC" id="2.7.7.62" evidence="9"/>
<dbReference type="GO" id="GO:0007165">
    <property type="term" value="P:signal transduction"/>
    <property type="evidence" value="ECO:0007669"/>
    <property type="project" value="InterPro"/>
</dbReference>
<comment type="pathway">
    <text evidence="6">Cofactor biosynthesis; adenosylcobalamin biosynthesis; adenosylcobalamin from cob(II)yrinate a,c-diamide: step 5/7.</text>
</comment>
<dbReference type="EC" id="2.7.1.156" evidence="8"/>
<dbReference type="Proteomes" id="UP000540656">
    <property type="component" value="Unassembled WGS sequence"/>
</dbReference>
<gene>
    <name evidence="21" type="ORF">BJ980_000224</name>
</gene>
<evidence type="ECO:0000259" key="20">
    <source>
        <dbReference type="PROSITE" id="PS50885"/>
    </source>
</evidence>
<protein>
    <recommendedName>
        <fullName evidence="18">Adenosylcobinamide kinase</fullName>
        <ecNumber evidence="8">2.7.1.156</ecNumber>
        <ecNumber evidence="9">2.7.7.62</ecNumber>
    </recommendedName>
    <alternativeName>
        <fullName evidence="19">Adenosylcobinamide-phosphate guanylyltransferase</fullName>
    </alternativeName>
</protein>
<dbReference type="CDD" id="cd00544">
    <property type="entry name" value="CobU"/>
    <property type="match status" value="1"/>
</dbReference>
<keyword evidence="14 21" id="KW-0418">Kinase</keyword>
<evidence type="ECO:0000256" key="2">
    <source>
        <dbReference type="ARBA" id="ARBA00000711"/>
    </source>
</evidence>
<proteinExistence type="inferred from homology"/>
<keyword evidence="22" id="KW-1185">Reference proteome</keyword>
<dbReference type="PANTHER" id="PTHR34848">
    <property type="match status" value="1"/>
</dbReference>
<evidence type="ECO:0000256" key="12">
    <source>
        <dbReference type="ARBA" id="ARBA00022692"/>
    </source>
</evidence>
<dbReference type="GO" id="GO:0005525">
    <property type="term" value="F:GTP binding"/>
    <property type="evidence" value="ECO:0007669"/>
    <property type="project" value="UniProtKB-KW"/>
</dbReference>
<comment type="similarity">
    <text evidence="7">Belongs to the CobU/CobP family.</text>
</comment>
<evidence type="ECO:0000256" key="11">
    <source>
        <dbReference type="ARBA" id="ARBA00022679"/>
    </source>
</evidence>
<evidence type="ECO:0000256" key="9">
    <source>
        <dbReference type="ARBA" id="ARBA00012523"/>
    </source>
</evidence>
<evidence type="ECO:0000256" key="3">
    <source>
        <dbReference type="ARBA" id="ARBA00001522"/>
    </source>
</evidence>
<keyword evidence="16" id="KW-0472">Membrane</keyword>
<evidence type="ECO:0000256" key="8">
    <source>
        <dbReference type="ARBA" id="ARBA00012016"/>
    </source>
</evidence>
<keyword evidence="15" id="KW-0067">ATP-binding</keyword>
<dbReference type="GO" id="GO:0005524">
    <property type="term" value="F:ATP binding"/>
    <property type="evidence" value="ECO:0007669"/>
    <property type="project" value="UniProtKB-KW"/>
</dbReference>
<name>A0A7Y9RXM9_9ACTN</name>
<comment type="pathway">
    <text evidence="5">Cofactor biosynthesis; adenosylcobalamin biosynthesis; adenosylcobalamin from cob(II)yrinate a,c-diamide: step 6/7.</text>
</comment>
<evidence type="ECO:0000256" key="4">
    <source>
        <dbReference type="ARBA" id="ARBA00003889"/>
    </source>
</evidence>
<keyword evidence="10" id="KW-0169">Cobalamin biosynthesis</keyword>
<feature type="domain" description="HAMP" evidence="20">
    <location>
        <begin position="385"/>
        <end position="431"/>
    </location>
</feature>
<dbReference type="Pfam" id="PF12706">
    <property type="entry name" value="Lactamase_B_2"/>
    <property type="match status" value="1"/>
</dbReference>
<comment type="catalytic activity">
    <reaction evidence="3">
        <text>adenosylcob(III)inamide + GTP = adenosylcob(III)inamide phosphate + GDP + H(+)</text>
        <dbReference type="Rhea" id="RHEA:15765"/>
        <dbReference type="ChEBI" id="CHEBI:2480"/>
        <dbReference type="ChEBI" id="CHEBI:15378"/>
        <dbReference type="ChEBI" id="CHEBI:37565"/>
        <dbReference type="ChEBI" id="CHEBI:58189"/>
        <dbReference type="ChEBI" id="CHEBI:58502"/>
        <dbReference type="EC" id="2.7.1.156"/>
    </reaction>
</comment>
<evidence type="ECO:0000256" key="16">
    <source>
        <dbReference type="ARBA" id="ARBA00022989"/>
    </source>
</evidence>
<sequence>MIRVLGTGAADGWPNPFCACASCESARAARTIRAQTCALAGTFLLDCGPETARTAERAGVALHGVRHVLLTHDHPDHTAPAFLLYRSWVAGDAPLDVVGPPSVIASARQWLAPDTHVVFHEARPGDELTFTDGTVRVLEAAHDGDAVLYDLSTEDTRLLYATDTGPLPEATMAATTDAAYDVVLLEQTFGDFTSHGTAHLDLTTFTEQVRRLRDVGAIVASTDLIAVHLSHHNPPAAELARRLATIGARMVDDGTPLGRGPVRTLCIGGARSGKSREAERLLAAEPDVTYVATSYPRSDDPEWVERVRLHQSQRPAQWTTVESLDLVGLLAHDGGPLLIDCLTLWLTRIMDRHDGWSDEAWADGGEAAVLAEVTALVEAWRATSRRVVAVTNEIGQGLVPQRASLRRFRDEMGRLNAAIAAASDEVRLVVAGRVSLL</sequence>
<evidence type="ECO:0000256" key="10">
    <source>
        <dbReference type="ARBA" id="ARBA00022573"/>
    </source>
</evidence>
<dbReference type="SUPFAM" id="SSF52540">
    <property type="entry name" value="P-loop containing nucleoside triphosphate hydrolases"/>
    <property type="match status" value="1"/>
</dbReference>
<comment type="caution">
    <text evidence="21">The sequence shown here is derived from an EMBL/GenBank/DDBJ whole genome shotgun (WGS) entry which is preliminary data.</text>
</comment>
<dbReference type="PANTHER" id="PTHR34848:SF1">
    <property type="entry name" value="BIFUNCTIONAL ADENOSYLCOBALAMIN BIOSYNTHESIS PROTEIN COBU"/>
    <property type="match status" value="1"/>
</dbReference>
<evidence type="ECO:0000256" key="6">
    <source>
        <dbReference type="ARBA" id="ARBA00005159"/>
    </source>
</evidence>
<dbReference type="RefSeq" id="WP_179500598.1">
    <property type="nucleotide sequence ID" value="NZ_JACCAA010000001.1"/>
</dbReference>